<dbReference type="AlphaFoldDB" id="A0A8S1GSU3"/>
<evidence type="ECO:0000256" key="7">
    <source>
        <dbReference type="ARBA" id="ARBA00023136"/>
    </source>
</evidence>
<dbReference type="GO" id="GO:1905941">
    <property type="term" value="P:positive regulation of gonad development"/>
    <property type="evidence" value="ECO:0007669"/>
    <property type="project" value="UniProtKB-ARBA"/>
</dbReference>
<comment type="function">
    <text evidence="10">Metal transporter.</text>
</comment>
<comment type="subcellular location">
    <subcellularLocation>
        <location evidence="10">Cell membrane</location>
        <topology evidence="10">Multi-pass membrane protein</topology>
    </subcellularLocation>
    <subcellularLocation>
        <location evidence="1">Membrane</location>
        <topology evidence="1">Multi-pass membrane protein</topology>
    </subcellularLocation>
</comment>
<dbReference type="PANTHER" id="PTHR12064:SF97">
    <property type="entry name" value="METAL TRANSPORTER CNNM-5"/>
    <property type="match status" value="1"/>
</dbReference>
<dbReference type="InterPro" id="IPR045095">
    <property type="entry name" value="ACDP"/>
</dbReference>
<evidence type="ECO:0000313" key="14">
    <source>
        <dbReference type="Proteomes" id="UP000835052"/>
    </source>
</evidence>
<organism evidence="13 14">
    <name type="scientific">Caenorhabditis auriculariae</name>
    <dbReference type="NCBI Taxonomy" id="2777116"/>
    <lineage>
        <taxon>Eukaryota</taxon>
        <taxon>Metazoa</taxon>
        <taxon>Ecdysozoa</taxon>
        <taxon>Nematoda</taxon>
        <taxon>Chromadorea</taxon>
        <taxon>Rhabditida</taxon>
        <taxon>Rhabditina</taxon>
        <taxon>Rhabditomorpha</taxon>
        <taxon>Rhabditoidea</taxon>
        <taxon>Rhabditidae</taxon>
        <taxon>Peloderinae</taxon>
        <taxon>Caenorhabditis</taxon>
    </lineage>
</organism>
<keyword evidence="14" id="KW-1185">Reference proteome</keyword>
<evidence type="ECO:0000256" key="4">
    <source>
        <dbReference type="ARBA" id="ARBA00022737"/>
    </source>
</evidence>
<dbReference type="PROSITE" id="PS51846">
    <property type="entry name" value="CNNM"/>
    <property type="match status" value="1"/>
</dbReference>
<dbReference type="InterPro" id="IPR046342">
    <property type="entry name" value="CBS_dom_sf"/>
</dbReference>
<dbReference type="GO" id="GO:0005886">
    <property type="term" value="C:plasma membrane"/>
    <property type="evidence" value="ECO:0007669"/>
    <property type="project" value="UniProtKB-SubCell"/>
</dbReference>
<keyword evidence="11" id="KW-0732">Signal</keyword>
<dbReference type="GO" id="GO:0022857">
    <property type="term" value="F:transmembrane transporter activity"/>
    <property type="evidence" value="ECO:0007669"/>
    <property type="project" value="UniProtKB-UniRule"/>
</dbReference>
<proteinExistence type="inferred from homology"/>
<feature type="transmembrane region" description="Helical" evidence="10">
    <location>
        <begin position="192"/>
        <end position="215"/>
    </location>
</feature>
<dbReference type="GO" id="GO:0010960">
    <property type="term" value="P:magnesium ion homeostasis"/>
    <property type="evidence" value="ECO:0007669"/>
    <property type="project" value="InterPro"/>
</dbReference>
<keyword evidence="6" id="KW-0813">Transport</keyword>
<dbReference type="GO" id="GO:0008340">
    <property type="term" value="P:determination of adult lifespan"/>
    <property type="evidence" value="ECO:0007669"/>
    <property type="project" value="UniProtKB-ARBA"/>
</dbReference>
<evidence type="ECO:0000256" key="5">
    <source>
        <dbReference type="ARBA" id="ARBA00022989"/>
    </source>
</evidence>
<feature type="signal peptide" evidence="11">
    <location>
        <begin position="1"/>
        <end position="19"/>
    </location>
</feature>
<dbReference type="GO" id="GO:0005737">
    <property type="term" value="C:cytoplasm"/>
    <property type="evidence" value="ECO:0007669"/>
    <property type="project" value="TreeGrafter"/>
</dbReference>
<evidence type="ECO:0000256" key="3">
    <source>
        <dbReference type="ARBA" id="ARBA00022692"/>
    </source>
</evidence>
<feature type="transmembrane region" description="Helical" evidence="10">
    <location>
        <begin position="227"/>
        <end position="245"/>
    </location>
</feature>
<dbReference type="OrthoDB" id="5353557at2759"/>
<name>A0A8S1GSU3_9PELO</name>
<evidence type="ECO:0000256" key="2">
    <source>
        <dbReference type="ARBA" id="ARBA00010484"/>
    </source>
</evidence>
<dbReference type="GO" id="GO:0006811">
    <property type="term" value="P:monoatomic ion transport"/>
    <property type="evidence" value="ECO:0007669"/>
    <property type="project" value="UniProtKB-KW"/>
</dbReference>
<dbReference type="InterPro" id="IPR002550">
    <property type="entry name" value="CNNM"/>
</dbReference>
<evidence type="ECO:0000256" key="1">
    <source>
        <dbReference type="ARBA" id="ARBA00004141"/>
    </source>
</evidence>
<evidence type="ECO:0000259" key="12">
    <source>
        <dbReference type="PROSITE" id="PS51846"/>
    </source>
</evidence>
<keyword evidence="3 9" id="KW-0812">Transmembrane</keyword>
<sequence>MRAVALLRLSTILTPLILSLDISGVRERADDPKDNTRPLVRSKTFYVRVFGLDLPRDGYYFTSADRCEDWNRSDQDGKKKSKTVTPLSSYPKHILLEVTGGLDFSDHPSFRLCNYNLNVTSYKFLHVFEQTKTHPFDTLFFLLCIYCLAASGYCSGMMIVYMTHSLKDLTLMSQSQEPFKSRANRMLPLRRLSNLLVCSLSTFSTVHNVVFTLFICKRIDEYFEKALFGELYSLVIPTALLFIFAEMLPQVICNSRIGLVLASSTWFITMFIIATTAVVSWPLSRVIDYLLGRDVRQVLTEEERMNIFKNMSKDLNPTEAGILQRAVVFTEKSVEHVMTPIANVFTLSSSQKLDLPTLIAIVERGFTRIPVYKKHKDYIVMVLNVKDLICLDLHHAPTVAEIVEKLDKRTVQLKFATAEMKVANLMQQMRAGAFHICAVVKYVHMRYKVVGIITFEDILEELFGEIEDEKDRTTRVRTGLCRDQLALDWLREAGTDPAYPLPISQQLLVIQWLLSHCPELRVLGFDVLQTKLLLSPKLIRNAQKGDIIPTKTKLVVIFEGNVKETGSLHAAEPRTIKISRNKRMRSISNGEVFPCHVAGERVLRKLMKELSLDVTPFSDESFVDLTAMSSCSYFELDEIDIRETMVLASEPEKLAMNIRMDASKSIVITPTEFTTVRSASSSIRKVEYSAEALKTNSNRSD</sequence>
<comment type="caution">
    <text evidence="13">The sequence shown here is derived from an EMBL/GenBank/DDBJ whole genome shotgun (WGS) entry which is preliminary data.</text>
</comment>
<keyword evidence="5 9" id="KW-1133">Transmembrane helix</keyword>
<evidence type="ECO:0000256" key="8">
    <source>
        <dbReference type="ARBA" id="ARBA00023180"/>
    </source>
</evidence>
<keyword evidence="4" id="KW-0677">Repeat</keyword>
<evidence type="ECO:0000256" key="10">
    <source>
        <dbReference type="RuleBase" id="RU369091"/>
    </source>
</evidence>
<dbReference type="Gene3D" id="3.10.580.10">
    <property type="entry name" value="CBS-domain"/>
    <property type="match status" value="1"/>
</dbReference>
<gene>
    <name evidence="13" type="ORF">CAUJ_LOCUS2565</name>
</gene>
<keyword evidence="8" id="KW-0325">Glycoprotein</keyword>
<feature type="domain" description="CNNM transmembrane" evidence="12">
    <location>
        <begin position="133"/>
        <end position="319"/>
    </location>
</feature>
<accession>A0A8S1GSU3</accession>
<dbReference type="SUPFAM" id="SSF54631">
    <property type="entry name" value="CBS-domain pair"/>
    <property type="match status" value="1"/>
</dbReference>
<evidence type="ECO:0000256" key="11">
    <source>
        <dbReference type="SAM" id="SignalP"/>
    </source>
</evidence>
<dbReference type="CDD" id="cd04590">
    <property type="entry name" value="CBS_pair_CorC_HlyC_assoc"/>
    <property type="match status" value="1"/>
</dbReference>
<feature type="transmembrane region" description="Helical" evidence="10">
    <location>
        <begin position="139"/>
        <end position="162"/>
    </location>
</feature>
<keyword evidence="7 9" id="KW-0472">Membrane</keyword>
<comment type="similarity">
    <text evidence="2 10">Belongs to the ACDP family.</text>
</comment>
<evidence type="ECO:0000313" key="13">
    <source>
        <dbReference type="EMBL" id="CAD6186646.1"/>
    </source>
</evidence>
<dbReference type="GO" id="GO:0030026">
    <property type="term" value="P:intracellular manganese ion homeostasis"/>
    <property type="evidence" value="ECO:0007669"/>
    <property type="project" value="TreeGrafter"/>
</dbReference>
<evidence type="ECO:0000256" key="9">
    <source>
        <dbReference type="PROSITE-ProRule" id="PRU01193"/>
    </source>
</evidence>
<feature type="chain" id="PRO_5035884119" description="Metal transporter" evidence="11">
    <location>
        <begin position="20"/>
        <end position="701"/>
    </location>
</feature>
<dbReference type="EMBL" id="CAJGYM010000005">
    <property type="protein sequence ID" value="CAD6186646.1"/>
    <property type="molecule type" value="Genomic_DNA"/>
</dbReference>
<dbReference type="Proteomes" id="UP000835052">
    <property type="component" value="Unassembled WGS sequence"/>
</dbReference>
<dbReference type="InterPro" id="IPR044751">
    <property type="entry name" value="Ion_transp-like_CBS"/>
</dbReference>
<protein>
    <recommendedName>
        <fullName evidence="10">Metal transporter</fullName>
    </recommendedName>
</protein>
<dbReference type="PANTHER" id="PTHR12064">
    <property type="entry name" value="METAL TRANSPORTER CNNM"/>
    <property type="match status" value="1"/>
</dbReference>
<feature type="transmembrane region" description="Helical" evidence="10">
    <location>
        <begin position="257"/>
        <end position="283"/>
    </location>
</feature>
<reference evidence="13" key="1">
    <citation type="submission" date="2020-10" db="EMBL/GenBank/DDBJ databases">
        <authorList>
            <person name="Kikuchi T."/>
        </authorList>
    </citation>
    <scope>NUCLEOTIDE SEQUENCE</scope>
    <source>
        <strain evidence="13">NKZ352</strain>
    </source>
</reference>
<dbReference type="Pfam" id="PF01595">
    <property type="entry name" value="CNNM"/>
    <property type="match status" value="1"/>
</dbReference>
<evidence type="ECO:0000256" key="6">
    <source>
        <dbReference type="ARBA" id="ARBA00023065"/>
    </source>
</evidence>
<keyword evidence="6" id="KW-0406">Ion transport</keyword>